<dbReference type="CDD" id="cd14256">
    <property type="entry name" value="Dockerin_I"/>
    <property type="match status" value="1"/>
</dbReference>
<dbReference type="SUPFAM" id="SSF49313">
    <property type="entry name" value="Cadherin-like"/>
    <property type="match status" value="1"/>
</dbReference>
<keyword evidence="4" id="KW-1185">Reference proteome</keyword>
<evidence type="ECO:0000259" key="2">
    <source>
        <dbReference type="Pfam" id="PF07532"/>
    </source>
</evidence>
<dbReference type="EMBL" id="AVPF01000043">
    <property type="protein sequence ID" value="KGX85160.1"/>
    <property type="molecule type" value="Genomic_DNA"/>
</dbReference>
<dbReference type="GO" id="GO:0000272">
    <property type="term" value="P:polysaccharide catabolic process"/>
    <property type="evidence" value="ECO:0007669"/>
    <property type="project" value="InterPro"/>
</dbReference>
<dbReference type="GO" id="GO:0005509">
    <property type="term" value="F:calcium ion binding"/>
    <property type="evidence" value="ECO:0007669"/>
    <property type="project" value="InterPro"/>
</dbReference>
<dbReference type="InterPro" id="IPR013783">
    <property type="entry name" value="Ig-like_fold"/>
</dbReference>
<comment type="caution">
    <text evidence="3">The sequence shown here is derived from an EMBL/GenBank/DDBJ whole genome shotgun (WGS) entry which is preliminary data.</text>
</comment>
<feature type="signal peptide" evidence="1">
    <location>
        <begin position="1"/>
        <end position="25"/>
    </location>
</feature>
<keyword evidence="1" id="KW-0732">Signal</keyword>
<dbReference type="InterPro" id="IPR015919">
    <property type="entry name" value="Cadherin-like_sf"/>
</dbReference>
<dbReference type="Gene3D" id="2.60.40.10">
    <property type="entry name" value="Immunoglobulins"/>
    <property type="match status" value="1"/>
</dbReference>
<evidence type="ECO:0000313" key="4">
    <source>
        <dbReference type="Proteomes" id="UP000030403"/>
    </source>
</evidence>
<name>A0A0A5G255_9BACI</name>
<organism evidence="3 4">
    <name type="scientific">Pontibacillus marinus BH030004 = DSM 16465</name>
    <dbReference type="NCBI Taxonomy" id="1385511"/>
    <lineage>
        <taxon>Bacteria</taxon>
        <taxon>Bacillati</taxon>
        <taxon>Bacillota</taxon>
        <taxon>Bacilli</taxon>
        <taxon>Bacillales</taxon>
        <taxon>Bacillaceae</taxon>
        <taxon>Pontibacillus</taxon>
    </lineage>
</organism>
<protein>
    <recommendedName>
        <fullName evidence="2">Bacterial Ig-like domain-containing protein</fullName>
    </recommendedName>
</protein>
<dbReference type="Gene3D" id="2.60.40.680">
    <property type="match status" value="1"/>
</dbReference>
<dbReference type="RefSeq" id="WP_027445460.1">
    <property type="nucleotide sequence ID" value="NZ_AULJ01000008.1"/>
</dbReference>
<feature type="domain" description="Bacterial Ig-like" evidence="2">
    <location>
        <begin position="330"/>
        <end position="377"/>
    </location>
</feature>
<evidence type="ECO:0000313" key="3">
    <source>
        <dbReference type="EMBL" id="KGX85160.1"/>
    </source>
</evidence>
<dbReference type="OrthoDB" id="2959655at2"/>
<dbReference type="GO" id="GO:0016020">
    <property type="term" value="C:membrane"/>
    <property type="evidence" value="ECO:0007669"/>
    <property type="project" value="InterPro"/>
</dbReference>
<feature type="chain" id="PRO_5002010314" description="Bacterial Ig-like domain-containing protein" evidence="1">
    <location>
        <begin position="26"/>
        <end position="492"/>
    </location>
</feature>
<dbReference type="InterPro" id="IPR011081">
    <property type="entry name" value="Big_4"/>
</dbReference>
<dbReference type="Pfam" id="PF07532">
    <property type="entry name" value="Big_4"/>
    <property type="match status" value="1"/>
</dbReference>
<dbReference type="Proteomes" id="UP000030403">
    <property type="component" value="Unassembled WGS sequence"/>
</dbReference>
<dbReference type="eggNOG" id="COG0708">
    <property type="taxonomic scope" value="Bacteria"/>
</dbReference>
<dbReference type="STRING" id="1385511.GCA_000425225_00882"/>
<reference evidence="3 4" key="1">
    <citation type="submission" date="2013-08" db="EMBL/GenBank/DDBJ databases">
        <authorList>
            <person name="Huang J."/>
            <person name="Wang G."/>
        </authorList>
    </citation>
    <scope>NUCLEOTIDE SEQUENCE [LARGE SCALE GENOMIC DNA]</scope>
    <source>
        <strain evidence="3 4">BH030004</strain>
    </source>
</reference>
<sequence>MRKLMMTLLVFVLTTTLMLPGMSDAASTRSPMIEVGSVSGLDGEVKVPIRLHNLSRISTGSFKIDDPTSSAFELERFELTPMFDGGQFNTTPRKDGDELYVDFISSDEGNNVNVEEATIGYIVYDISDSAGKGTQSLLSLEEVSLQDQSGRDQRFERFNGMLTKERPMGDVLGTNDVNAAQALRILQHVSGDNPLSGYDVKNSADVDGDGNIAQADAMKILRNVVGLEDSFIQIKTNKLPNVLLEQEYHAQLQADFGAEPYTWSRGRGSRLPSGIRLDSETGVLSGTSTREGEYSFSIEVTDRNGNSTTKEFKVNAIESNVESIESLDPVSVEAGETPTLPSSVEVTYKDGSIAQEDISWAPVNTSQTGTIVATGDVGDTGLTVSIEVVVHNDDEEPYIAEDQIVSVENDYLGLLNVHTIEVNVKKAVYKMNVEAQVRTDSGRTRKETIAMHYEGNNKFSLATPRLAAGQTITLIAYDEFGDKITEKEYRLK</sequence>
<dbReference type="Pfam" id="PF05345">
    <property type="entry name" value="He_PIG"/>
    <property type="match status" value="1"/>
</dbReference>
<dbReference type="Gene3D" id="1.10.1330.10">
    <property type="entry name" value="Dockerin domain"/>
    <property type="match status" value="1"/>
</dbReference>
<proteinExistence type="predicted"/>
<evidence type="ECO:0000256" key="1">
    <source>
        <dbReference type="SAM" id="SignalP"/>
    </source>
</evidence>
<dbReference type="AlphaFoldDB" id="A0A0A5G255"/>
<accession>A0A0A5G255</accession>
<gene>
    <name evidence="3" type="ORF">N783_11425</name>
</gene>
<dbReference type="InterPro" id="IPR036439">
    <property type="entry name" value="Dockerin_dom_sf"/>
</dbReference>